<gene>
    <name evidence="1" type="ORF">SAMN05216386_1687</name>
</gene>
<evidence type="ECO:0008006" key="3">
    <source>
        <dbReference type="Google" id="ProtNLM"/>
    </source>
</evidence>
<dbReference type="Proteomes" id="UP000183107">
    <property type="component" value="Unassembled WGS sequence"/>
</dbReference>
<proteinExistence type="predicted"/>
<keyword evidence="2" id="KW-1185">Reference proteome</keyword>
<protein>
    <recommendedName>
        <fullName evidence="3">GIY-YIG domain-containing protein</fullName>
    </recommendedName>
</protein>
<name>A0A1I5BIR2_9PROT</name>
<dbReference type="EMBL" id="FOVJ01000003">
    <property type="protein sequence ID" value="SFN74530.1"/>
    <property type="molecule type" value="Genomic_DNA"/>
</dbReference>
<evidence type="ECO:0000313" key="2">
    <source>
        <dbReference type="Proteomes" id="UP000183107"/>
    </source>
</evidence>
<dbReference type="RefSeq" id="WP_074796619.1">
    <property type="nucleotide sequence ID" value="NZ_FOVJ01000003.1"/>
</dbReference>
<evidence type="ECO:0000313" key="1">
    <source>
        <dbReference type="EMBL" id="SFN74530.1"/>
    </source>
</evidence>
<dbReference type="AlphaFoldDB" id="A0A1I5BIR2"/>
<reference evidence="2" key="1">
    <citation type="submission" date="2016-10" db="EMBL/GenBank/DDBJ databases">
        <authorList>
            <person name="Varghese N."/>
        </authorList>
    </citation>
    <scope>NUCLEOTIDE SEQUENCE [LARGE SCALE GENOMIC DNA]</scope>
    <source>
        <strain evidence="2">Nsp8</strain>
    </source>
</reference>
<sequence>MDNIANKYASVICSAATLVIKIHSVGGKRWKRDVAKGSRIGPWLQGQYEIINELAWRDKQPCLYLVQANDSRITYIGISRNGLKHRWRTSPAFDAETLEKLPVNQLFHSQCWKHIQAESDAAPGISYEVRVITADKLSRVLEQLGEPLSALCVLRDDEESLVASIERWLCNRSSAELASWNRAMTGKTGARTKTPIS</sequence>
<accession>A0A1I5BIR2</accession>
<organism evidence="1 2">
    <name type="scientific">Nitrosospira briensis</name>
    <dbReference type="NCBI Taxonomy" id="35799"/>
    <lineage>
        <taxon>Bacteria</taxon>
        <taxon>Pseudomonadati</taxon>
        <taxon>Pseudomonadota</taxon>
        <taxon>Betaproteobacteria</taxon>
        <taxon>Nitrosomonadales</taxon>
        <taxon>Nitrosomonadaceae</taxon>
        <taxon>Nitrosospira</taxon>
    </lineage>
</organism>
<dbReference type="OrthoDB" id="8852777at2"/>